<evidence type="ECO:0000313" key="7">
    <source>
        <dbReference type="Proteomes" id="UP000037510"/>
    </source>
</evidence>
<evidence type="ECO:0000313" key="6">
    <source>
        <dbReference type="EMBL" id="KOB79128.1"/>
    </source>
</evidence>
<evidence type="ECO:0000256" key="2">
    <source>
        <dbReference type="ARBA" id="ARBA00022525"/>
    </source>
</evidence>
<keyword evidence="2" id="KW-0964">Secreted</keyword>
<dbReference type="InterPro" id="IPR037120">
    <property type="entry name" value="Haem_peroxidase_sf_animal"/>
</dbReference>
<keyword evidence="5" id="KW-0479">Metal-binding</keyword>
<protein>
    <submittedName>
        <fullName evidence="6">Peroxinectin-like</fullName>
    </submittedName>
</protein>
<dbReference type="GO" id="GO:0020037">
    <property type="term" value="F:heme binding"/>
    <property type="evidence" value="ECO:0007669"/>
    <property type="project" value="InterPro"/>
</dbReference>
<evidence type="ECO:0000256" key="1">
    <source>
        <dbReference type="ARBA" id="ARBA00004613"/>
    </source>
</evidence>
<dbReference type="PANTHER" id="PTHR11475">
    <property type="entry name" value="OXIDASE/PEROXIDASE"/>
    <property type="match status" value="1"/>
</dbReference>
<dbReference type="GO" id="GO:0046872">
    <property type="term" value="F:metal ion binding"/>
    <property type="evidence" value="ECO:0007669"/>
    <property type="project" value="UniProtKB-KW"/>
</dbReference>
<dbReference type="AlphaFoldDB" id="A0A0L7LUH1"/>
<keyword evidence="7" id="KW-1185">Reference proteome</keyword>
<comment type="caution">
    <text evidence="6">The sequence shown here is derived from an EMBL/GenBank/DDBJ whole genome shotgun (WGS) entry which is preliminary data.</text>
</comment>
<keyword evidence="4" id="KW-0325">Glycoprotein</keyword>
<evidence type="ECO:0000256" key="5">
    <source>
        <dbReference type="PIRSR" id="PIRSR619791-2"/>
    </source>
</evidence>
<dbReference type="InterPro" id="IPR019791">
    <property type="entry name" value="Haem_peroxidase_animal"/>
</dbReference>
<keyword evidence="3" id="KW-0575">Peroxidase</keyword>
<dbReference type="GO" id="GO:0006979">
    <property type="term" value="P:response to oxidative stress"/>
    <property type="evidence" value="ECO:0007669"/>
    <property type="project" value="InterPro"/>
</dbReference>
<proteinExistence type="predicted"/>
<gene>
    <name evidence="6" type="ORF">OBRU01_01087</name>
</gene>
<dbReference type="PROSITE" id="PS50292">
    <property type="entry name" value="PEROXIDASE_3"/>
    <property type="match status" value="1"/>
</dbReference>
<dbReference type="Gene3D" id="1.10.640.10">
    <property type="entry name" value="Haem peroxidase domain superfamily, animal type"/>
    <property type="match status" value="3"/>
</dbReference>
<dbReference type="EMBL" id="JTDY01000056">
    <property type="protein sequence ID" value="KOB79128.1"/>
    <property type="molecule type" value="Genomic_DNA"/>
</dbReference>
<dbReference type="Proteomes" id="UP000037510">
    <property type="component" value="Unassembled WGS sequence"/>
</dbReference>
<dbReference type="STRING" id="104452.A0A0L7LUH1"/>
<evidence type="ECO:0000256" key="3">
    <source>
        <dbReference type="ARBA" id="ARBA00022559"/>
    </source>
</evidence>
<dbReference type="SUPFAM" id="SSF48113">
    <property type="entry name" value="Heme-dependent peroxidases"/>
    <property type="match status" value="1"/>
</dbReference>
<name>A0A0L7LUH1_OPEBR</name>
<evidence type="ECO:0000256" key="4">
    <source>
        <dbReference type="ARBA" id="ARBA00023180"/>
    </source>
</evidence>
<keyword evidence="5" id="KW-0408">Iron</keyword>
<reference evidence="6 7" key="1">
    <citation type="journal article" date="2015" name="Genome Biol. Evol.">
        <title>The genome of winter moth (Operophtera brumata) provides a genomic perspective on sexual dimorphism and phenology.</title>
        <authorList>
            <person name="Derks M.F."/>
            <person name="Smit S."/>
            <person name="Salis L."/>
            <person name="Schijlen E."/>
            <person name="Bossers A."/>
            <person name="Mateman C."/>
            <person name="Pijl A.S."/>
            <person name="de Ridder D."/>
            <person name="Groenen M.A."/>
            <person name="Visser M.E."/>
            <person name="Megens H.J."/>
        </authorList>
    </citation>
    <scope>NUCLEOTIDE SEQUENCE [LARGE SCALE GENOMIC DNA]</scope>
    <source>
        <strain evidence="6">WM2013NL</strain>
        <tissue evidence="6">Head and thorax</tissue>
    </source>
</reference>
<comment type="subcellular location">
    <subcellularLocation>
        <location evidence="1">Secreted</location>
    </subcellularLocation>
</comment>
<dbReference type="Pfam" id="PF03098">
    <property type="entry name" value="An_peroxidase"/>
    <property type="match status" value="2"/>
</dbReference>
<dbReference type="GO" id="GO:0004601">
    <property type="term" value="F:peroxidase activity"/>
    <property type="evidence" value="ECO:0007669"/>
    <property type="project" value="UniProtKB-KW"/>
</dbReference>
<feature type="binding site" description="axial binding residue" evidence="5">
    <location>
        <position position="200"/>
    </location>
    <ligand>
        <name>heme b</name>
        <dbReference type="ChEBI" id="CHEBI:60344"/>
    </ligand>
    <ligandPart>
        <name>Fe</name>
        <dbReference type="ChEBI" id="CHEBI:18248"/>
    </ligandPart>
</feature>
<dbReference type="PRINTS" id="PR00457">
    <property type="entry name" value="ANPEROXIDASE"/>
</dbReference>
<sequence>MIPDGDFPSHRYNVLCAMMGQFLAHDVSSGVMFTVGNGSTISCCTKSGGCLPPDQLHMACAPIAVPHNDPFYAHFNRTCMSFVRVQLAPSPDCRCGYAKQLMTLTLLHTMFTREHNRIVSELLRYNPDCDEDALFNTAKRILIAMYQHIMFDEWLPLIIGCERMRTFNLASGDGYSTCYDPDVNPSTLAEFTSAAIRVLHSAIAGNIWLVKNDYVDQMMYGMSAQPMQCIDPFITVGMTCLMFRRGLPYGNDIVAMDIQRGRKRLAKVYRCPEDVDLWVGALLEAPVKGGIVGPVYANIIAEQFSRYKCGDPYHFNHGPDVNPGAFTPCKLID</sequence>
<dbReference type="GO" id="GO:0005576">
    <property type="term" value="C:extracellular region"/>
    <property type="evidence" value="ECO:0007669"/>
    <property type="project" value="UniProtKB-SubCell"/>
</dbReference>
<keyword evidence="3" id="KW-0560">Oxidoreductase</keyword>
<accession>A0A0L7LUH1</accession>
<keyword evidence="5" id="KW-0349">Heme</keyword>
<dbReference type="PANTHER" id="PTHR11475:SF4">
    <property type="entry name" value="CHORION PEROXIDASE"/>
    <property type="match status" value="1"/>
</dbReference>
<dbReference type="InterPro" id="IPR010255">
    <property type="entry name" value="Haem_peroxidase_sf"/>
</dbReference>
<organism evidence="6 7">
    <name type="scientific">Operophtera brumata</name>
    <name type="common">Winter moth</name>
    <name type="synonym">Phalaena brumata</name>
    <dbReference type="NCBI Taxonomy" id="104452"/>
    <lineage>
        <taxon>Eukaryota</taxon>
        <taxon>Metazoa</taxon>
        <taxon>Ecdysozoa</taxon>
        <taxon>Arthropoda</taxon>
        <taxon>Hexapoda</taxon>
        <taxon>Insecta</taxon>
        <taxon>Pterygota</taxon>
        <taxon>Neoptera</taxon>
        <taxon>Endopterygota</taxon>
        <taxon>Lepidoptera</taxon>
        <taxon>Glossata</taxon>
        <taxon>Ditrysia</taxon>
        <taxon>Geometroidea</taxon>
        <taxon>Geometridae</taxon>
        <taxon>Larentiinae</taxon>
        <taxon>Operophtera</taxon>
    </lineage>
</organism>